<dbReference type="PROSITE" id="PS50089">
    <property type="entry name" value="ZF_RING_2"/>
    <property type="match status" value="1"/>
</dbReference>
<dbReference type="AlphaFoldDB" id="A0A6G0WMJ5"/>
<dbReference type="InterPro" id="IPR013083">
    <property type="entry name" value="Znf_RING/FYVE/PHD"/>
</dbReference>
<evidence type="ECO:0000256" key="4">
    <source>
        <dbReference type="PROSITE-ProRule" id="PRU00175"/>
    </source>
</evidence>
<evidence type="ECO:0000313" key="6">
    <source>
        <dbReference type="EMBL" id="KAF0728548.1"/>
    </source>
</evidence>
<feature type="domain" description="RING-type" evidence="5">
    <location>
        <begin position="188"/>
        <end position="234"/>
    </location>
</feature>
<name>A0A6G0WMJ5_9STRA</name>
<dbReference type="EMBL" id="VJMJ01000175">
    <property type="protein sequence ID" value="KAF0728548.1"/>
    <property type="molecule type" value="Genomic_DNA"/>
</dbReference>
<dbReference type="SUPFAM" id="SSF57850">
    <property type="entry name" value="RING/U-box"/>
    <property type="match status" value="1"/>
</dbReference>
<dbReference type="Proteomes" id="UP000481153">
    <property type="component" value="Unassembled WGS sequence"/>
</dbReference>
<dbReference type="Gene3D" id="3.30.40.10">
    <property type="entry name" value="Zinc/RING finger domain, C3HC4 (zinc finger)"/>
    <property type="match status" value="1"/>
</dbReference>
<accession>A0A6G0WMJ5</accession>
<dbReference type="InterPro" id="IPR018957">
    <property type="entry name" value="Znf_C3HC4_RING-type"/>
</dbReference>
<organism evidence="6 7">
    <name type="scientific">Aphanomyces euteiches</name>
    <dbReference type="NCBI Taxonomy" id="100861"/>
    <lineage>
        <taxon>Eukaryota</taxon>
        <taxon>Sar</taxon>
        <taxon>Stramenopiles</taxon>
        <taxon>Oomycota</taxon>
        <taxon>Saprolegniomycetes</taxon>
        <taxon>Saprolegniales</taxon>
        <taxon>Verrucalvaceae</taxon>
        <taxon>Aphanomyces</taxon>
    </lineage>
</organism>
<dbReference type="SMART" id="SM00184">
    <property type="entry name" value="RING"/>
    <property type="match status" value="1"/>
</dbReference>
<comment type="caution">
    <text evidence="6">The sequence shown here is derived from an EMBL/GenBank/DDBJ whole genome shotgun (WGS) entry which is preliminary data.</text>
</comment>
<keyword evidence="7" id="KW-1185">Reference proteome</keyword>
<evidence type="ECO:0000259" key="5">
    <source>
        <dbReference type="PROSITE" id="PS50089"/>
    </source>
</evidence>
<keyword evidence="3" id="KW-0862">Zinc</keyword>
<gene>
    <name evidence="6" type="ORF">Ae201684_013513</name>
</gene>
<evidence type="ECO:0000256" key="3">
    <source>
        <dbReference type="ARBA" id="ARBA00022833"/>
    </source>
</evidence>
<evidence type="ECO:0000256" key="1">
    <source>
        <dbReference type="ARBA" id="ARBA00022723"/>
    </source>
</evidence>
<sequence>MEVEYPGLGWFDHVAFHVSSHSIDGIVTQGHAKSAVYTISIRNKRSHAKLYVAKSDFSFETLRDELCAALDHGHVCQAACPWYFVDMDTHIPKRRVFTSSTSNGAISSHIQMFQSVLDHTLAFILCPESRSCKKPVEVLPPIFFRFLSGGVRKDAVPAGLFDHAAEGTKLSPKPNYHAQTKALALDVCMVCKITLHGSAKELSVSGISTLPCKHSFHDECIVEALNDSLECPSCVAQVAA</sequence>
<dbReference type="InterPro" id="IPR001841">
    <property type="entry name" value="Znf_RING"/>
</dbReference>
<dbReference type="Pfam" id="PF00097">
    <property type="entry name" value="zf-C3HC4"/>
    <property type="match status" value="1"/>
</dbReference>
<keyword evidence="2 4" id="KW-0863">Zinc-finger</keyword>
<protein>
    <recommendedName>
        <fullName evidence="5">RING-type domain-containing protein</fullName>
    </recommendedName>
</protein>
<reference evidence="6 7" key="1">
    <citation type="submission" date="2019-07" db="EMBL/GenBank/DDBJ databases">
        <title>Genomics analysis of Aphanomyces spp. identifies a new class of oomycete effector associated with host adaptation.</title>
        <authorList>
            <person name="Gaulin E."/>
        </authorList>
    </citation>
    <scope>NUCLEOTIDE SEQUENCE [LARGE SCALE GENOMIC DNA]</scope>
    <source>
        <strain evidence="6 7">ATCC 201684</strain>
    </source>
</reference>
<proteinExistence type="predicted"/>
<evidence type="ECO:0000256" key="2">
    <source>
        <dbReference type="ARBA" id="ARBA00022771"/>
    </source>
</evidence>
<dbReference type="VEuPathDB" id="FungiDB:AeMF1_000450"/>
<keyword evidence="1" id="KW-0479">Metal-binding</keyword>
<evidence type="ECO:0000313" key="7">
    <source>
        <dbReference type="Proteomes" id="UP000481153"/>
    </source>
</evidence>
<dbReference type="GO" id="GO:0008270">
    <property type="term" value="F:zinc ion binding"/>
    <property type="evidence" value="ECO:0007669"/>
    <property type="project" value="UniProtKB-KW"/>
</dbReference>